<keyword evidence="10" id="KW-1185">Reference proteome</keyword>
<accession>A0ABQ2NG85</accession>
<dbReference type="Proteomes" id="UP000655410">
    <property type="component" value="Unassembled WGS sequence"/>
</dbReference>
<dbReference type="Pfam" id="PF03720">
    <property type="entry name" value="UDPG_MGDP_dh_C"/>
    <property type="match status" value="1"/>
</dbReference>
<proteinExistence type="inferred from homology"/>
<dbReference type="PROSITE" id="PS51257">
    <property type="entry name" value="PROKAR_LIPOPROTEIN"/>
    <property type="match status" value="1"/>
</dbReference>
<evidence type="ECO:0000256" key="7">
    <source>
        <dbReference type="PIRNR" id="PIRNR000124"/>
    </source>
</evidence>
<evidence type="ECO:0000256" key="3">
    <source>
        <dbReference type="ARBA" id="ARBA00012954"/>
    </source>
</evidence>
<dbReference type="SUPFAM" id="SSF48179">
    <property type="entry name" value="6-phosphogluconate dehydrogenase C-terminal domain-like"/>
    <property type="match status" value="1"/>
</dbReference>
<dbReference type="EC" id="1.1.1.22" evidence="3 7"/>
<keyword evidence="5 7" id="KW-0520">NAD</keyword>
<protein>
    <recommendedName>
        <fullName evidence="3 7">UDP-glucose 6-dehydrogenase</fullName>
        <ecNumber evidence="3 7">1.1.1.22</ecNumber>
    </recommendedName>
</protein>
<comment type="catalytic activity">
    <reaction evidence="6 7">
        <text>UDP-alpha-D-glucose + 2 NAD(+) + H2O = UDP-alpha-D-glucuronate + 2 NADH + 3 H(+)</text>
        <dbReference type="Rhea" id="RHEA:23596"/>
        <dbReference type="ChEBI" id="CHEBI:15377"/>
        <dbReference type="ChEBI" id="CHEBI:15378"/>
        <dbReference type="ChEBI" id="CHEBI:57540"/>
        <dbReference type="ChEBI" id="CHEBI:57945"/>
        <dbReference type="ChEBI" id="CHEBI:58052"/>
        <dbReference type="ChEBI" id="CHEBI:58885"/>
        <dbReference type="EC" id="1.1.1.22"/>
    </reaction>
</comment>
<evidence type="ECO:0000259" key="8">
    <source>
        <dbReference type="SMART" id="SM00984"/>
    </source>
</evidence>
<dbReference type="EMBL" id="BMNI01000013">
    <property type="protein sequence ID" value="GGO93558.1"/>
    <property type="molecule type" value="Genomic_DNA"/>
</dbReference>
<dbReference type="InterPro" id="IPR014026">
    <property type="entry name" value="UDP-Glc/GDP-Man_DH_dimer"/>
</dbReference>
<sequence length="450" mass="47699">MKVTFAEPTGTVMSVFGCGYLGAVHAAAMVAVGHTVIGIEPNAQRRENLAEGRTPFFEPGFEELLGDAIATGRLRFTDDPAAAAEATIHFLCVGTPQTAGQQKADLSYLEAAFTGLLPHLKAGDVIAGKSTVPANTAGLLNERVVEHGSGARLVWNPEFLREGYAIEDTLRPERVVIGVGDDAEDRAAGERLAAAYAGLETDGPLIVTDLVTAELAKVASNAYLATKISFINAMAELCDVAGADVSDLADIMGADSRIGRKFLNAGIGFGGGCLPKDIRAFMHRAGELGAADTLFFLREVDRINLQRREAVVELATVMLGGDLSGKRVTVLGAAFKPDSDDIRDSPSLAIAAALHGAGAHVRVTDPHAIRNAREASPQLDYVDDIEKACTEAELVVLLTEWRQFRDLDPAATGELVSGRKIIDGRNVLDAAAWRAAGWEYRCLGRPRLGG</sequence>
<dbReference type="SUPFAM" id="SSF52413">
    <property type="entry name" value="UDP-glucose/GDP-mannose dehydrogenase C-terminal domain"/>
    <property type="match status" value="1"/>
</dbReference>
<dbReference type="Gene3D" id="3.40.50.720">
    <property type="entry name" value="NAD(P)-binding Rossmann-like Domain"/>
    <property type="match status" value="2"/>
</dbReference>
<gene>
    <name evidence="9" type="ORF">GCM10011584_32540</name>
</gene>
<keyword evidence="4 7" id="KW-0560">Oxidoreductase</keyword>
<dbReference type="InterPro" id="IPR036291">
    <property type="entry name" value="NAD(P)-bd_dom_sf"/>
</dbReference>
<dbReference type="SUPFAM" id="SSF51735">
    <property type="entry name" value="NAD(P)-binding Rossmann-fold domains"/>
    <property type="match status" value="1"/>
</dbReference>
<comment type="caution">
    <text evidence="9">The sequence shown here is derived from an EMBL/GenBank/DDBJ whole genome shotgun (WGS) entry which is preliminary data.</text>
</comment>
<evidence type="ECO:0000313" key="9">
    <source>
        <dbReference type="EMBL" id="GGO93558.1"/>
    </source>
</evidence>
<dbReference type="PIRSF" id="PIRSF500134">
    <property type="entry name" value="UDPglc_DH_bac"/>
    <property type="match status" value="1"/>
</dbReference>
<dbReference type="InterPro" id="IPR017476">
    <property type="entry name" value="UDP-Glc/GDP-Man"/>
</dbReference>
<dbReference type="InterPro" id="IPR014027">
    <property type="entry name" value="UDP-Glc/GDP-Man_DH_C"/>
</dbReference>
<dbReference type="Pfam" id="PF00984">
    <property type="entry name" value="UDPG_MGDP_dh"/>
    <property type="match status" value="1"/>
</dbReference>
<reference evidence="10" key="1">
    <citation type="journal article" date="2019" name="Int. J. Syst. Evol. Microbiol.">
        <title>The Global Catalogue of Microorganisms (GCM) 10K type strain sequencing project: providing services to taxonomists for standard genome sequencing and annotation.</title>
        <authorList>
            <consortium name="The Broad Institute Genomics Platform"/>
            <consortium name="The Broad Institute Genome Sequencing Center for Infectious Disease"/>
            <person name="Wu L."/>
            <person name="Ma J."/>
        </authorList>
    </citation>
    <scope>NUCLEOTIDE SEQUENCE [LARGE SCALE GENOMIC DNA]</scope>
    <source>
        <strain evidence="10">CGMCC 4.7371</strain>
    </source>
</reference>
<comment type="similarity">
    <text evidence="2 7">Belongs to the UDP-glucose/GDP-mannose dehydrogenase family.</text>
</comment>
<dbReference type="InterPro" id="IPR028357">
    <property type="entry name" value="UDPglc_DH_bac"/>
</dbReference>
<evidence type="ECO:0000256" key="4">
    <source>
        <dbReference type="ARBA" id="ARBA00023002"/>
    </source>
</evidence>
<organism evidence="9 10">
    <name type="scientific">Nocardioides phosphati</name>
    <dbReference type="NCBI Taxonomy" id="1867775"/>
    <lineage>
        <taxon>Bacteria</taxon>
        <taxon>Bacillati</taxon>
        <taxon>Actinomycetota</taxon>
        <taxon>Actinomycetes</taxon>
        <taxon>Propionibacteriales</taxon>
        <taxon>Nocardioidaceae</taxon>
        <taxon>Nocardioides</taxon>
    </lineage>
</organism>
<feature type="domain" description="UDP-glucose/GDP-mannose dehydrogenase C-terminal" evidence="8">
    <location>
        <begin position="329"/>
        <end position="430"/>
    </location>
</feature>
<dbReference type="PIRSF" id="PIRSF000124">
    <property type="entry name" value="UDPglc_GDPman_dh"/>
    <property type="match status" value="1"/>
</dbReference>
<dbReference type="PANTHER" id="PTHR43750">
    <property type="entry name" value="UDP-GLUCOSE 6-DEHYDROGENASE TUAD"/>
    <property type="match status" value="1"/>
</dbReference>
<dbReference type="InterPro" id="IPR008927">
    <property type="entry name" value="6-PGluconate_DH-like_C_sf"/>
</dbReference>
<dbReference type="InterPro" id="IPR001732">
    <property type="entry name" value="UDP-Glc/GDP-Man_DH_N"/>
</dbReference>
<dbReference type="NCBIfam" id="TIGR03026">
    <property type="entry name" value="NDP-sugDHase"/>
    <property type="match status" value="1"/>
</dbReference>
<comment type="pathway">
    <text evidence="1">Nucleotide-sugar biosynthesis; UDP-alpha-D-glucuronate biosynthesis; UDP-alpha-D-glucuronate from UDP-alpha-D-glucose: step 1/1.</text>
</comment>
<evidence type="ECO:0000256" key="1">
    <source>
        <dbReference type="ARBA" id="ARBA00004701"/>
    </source>
</evidence>
<evidence type="ECO:0000256" key="6">
    <source>
        <dbReference type="ARBA" id="ARBA00047473"/>
    </source>
</evidence>
<dbReference type="Pfam" id="PF03721">
    <property type="entry name" value="UDPG_MGDP_dh_N"/>
    <property type="match status" value="1"/>
</dbReference>
<evidence type="ECO:0000256" key="5">
    <source>
        <dbReference type="ARBA" id="ARBA00023027"/>
    </source>
</evidence>
<dbReference type="InterPro" id="IPR036220">
    <property type="entry name" value="UDP-Glc/GDP-Man_DH_C_sf"/>
</dbReference>
<dbReference type="Gene3D" id="1.20.5.100">
    <property type="entry name" value="Cytochrome c1, transmembrane anchor, C-terminal"/>
    <property type="match status" value="1"/>
</dbReference>
<evidence type="ECO:0000256" key="2">
    <source>
        <dbReference type="ARBA" id="ARBA00006601"/>
    </source>
</evidence>
<dbReference type="RefSeq" id="WP_229662952.1">
    <property type="nucleotide sequence ID" value="NZ_BMNI01000013.1"/>
</dbReference>
<name>A0ABQ2NG85_9ACTN</name>
<evidence type="ECO:0000313" key="10">
    <source>
        <dbReference type="Proteomes" id="UP000655410"/>
    </source>
</evidence>
<dbReference type="SMART" id="SM00984">
    <property type="entry name" value="UDPG_MGDP_dh_C"/>
    <property type="match status" value="1"/>
</dbReference>
<dbReference type="PANTHER" id="PTHR43750:SF3">
    <property type="entry name" value="UDP-GLUCOSE 6-DEHYDROGENASE TUAD"/>
    <property type="match status" value="1"/>
</dbReference>